<evidence type="ECO:0008006" key="4">
    <source>
        <dbReference type="Google" id="ProtNLM"/>
    </source>
</evidence>
<feature type="signal peptide" evidence="1">
    <location>
        <begin position="1"/>
        <end position="20"/>
    </location>
</feature>
<feature type="chain" id="PRO_5009110893" description="GOLD domain-containing protein" evidence="1">
    <location>
        <begin position="21"/>
        <end position="137"/>
    </location>
</feature>
<keyword evidence="3" id="KW-1185">Reference proteome</keyword>
<dbReference type="Proteomes" id="UP000176050">
    <property type="component" value="Chromosome"/>
</dbReference>
<name>A0A1D8P907_9FLAO</name>
<protein>
    <recommendedName>
        <fullName evidence="4">GOLD domain-containing protein</fullName>
    </recommendedName>
</protein>
<evidence type="ECO:0000313" key="3">
    <source>
        <dbReference type="Proteomes" id="UP000176050"/>
    </source>
</evidence>
<dbReference type="RefSeq" id="WP_070237199.1">
    <property type="nucleotide sequence ID" value="NZ_CP017478.1"/>
</dbReference>
<sequence length="137" mass="15716">MKRYILILVAILSLSSCSLDDDSDSLSFYPTLVAIDDAVVPEEFQLGESYEITIDYTLPNACYSFNDIYYEYDQNTRIVAVRVLVTNDTSCTQATIEEQYTFTVQVTQTEPYVFKFWQGEDNQGNNQYLIVEVPVVE</sequence>
<evidence type="ECO:0000256" key="1">
    <source>
        <dbReference type="SAM" id="SignalP"/>
    </source>
</evidence>
<dbReference type="PROSITE" id="PS51257">
    <property type="entry name" value="PROKAR_LIPOPROTEIN"/>
    <property type="match status" value="1"/>
</dbReference>
<evidence type="ECO:0000313" key="2">
    <source>
        <dbReference type="EMBL" id="AOW21035.1"/>
    </source>
</evidence>
<accession>A0A1D8P907</accession>
<dbReference type="OrthoDB" id="893802at2"/>
<dbReference type="KEGG" id="lul:LPB138_10240"/>
<proteinExistence type="predicted"/>
<dbReference type="STRING" id="1850246.LPB138_10240"/>
<organism evidence="2 3">
    <name type="scientific">Urechidicola croceus</name>
    <dbReference type="NCBI Taxonomy" id="1850246"/>
    <lineage>
        <taxon>Bacteria</taxon>
        <taxon>Pseudomonadati</taxon>
        <taxon>Bacteroidota</taxon>
        <taxon>Flavobacteriia</taxon>
        <taxon>Flavobacteriales</taxon>
        <taxon>Flavobacteriaceae</taxon>
        <taxon>Urechidicola</taxon>
    </lineage>
</organism>
<keyword evidence="1" id="KW-0732">Signal</keyword>
<gene>
    <name evidence="2" type="ORF">LPB138_10240</name>
</gene>
<dbReference type="EMBL" id="CP017478">
    <property type="protein sequence ID" value="AOW21035.1"/>
    <property type="molecule type" value="Genomic_DNA"/>
</dbReference>
<reference evidence="2 3" key="1">
    <citation type="submission" date="2016-10" db="EMBL/GenBank/DDBJ databases">
        <title>Lutibacter sp. LPB0138, isolated from marine gastropod.</title>
        <authorList>
            <person name="Kim E."/>
            <person name="Yi H."/>
        </authorList>
    </citation>
    <scope>NUCLEOTIDE SEQUENCE [LARGE SCALE GENOMIC DNA]</scope>
    <source>
        <strain evidence="2 3">LPB0138</strain>
    </source>
</reference>
<dbReference type="AlphaFoldDB" id="A0A1D8P907"/>